<dbReference type="Proteomes" id="UP000663855">
    <property type="component" value="Unassembled WGS sequence"/>
</dbReference>
<dbReference type="Proteomes" id="UP000681967">
    <property type="component" value="Unassembled WGS sequence"/>
</dbReference>
<dbReference type="EMBL" id="CAJNRE010008197">
    <property type="protein sequence ID" value="CAF2071281.1"/>
    <property type="molecule type" value="Genomic_DNA"/>
</dbReference>
<evidence type="ECO:0000313" key="4">
    <source>
        <dbReference type="EMBL" id="CAF4188606.1"/>
    </source>
</evidence>
<dbReference type="SUPFAM" id="SSF55729">
    <property type="entry name" value="Acyl-CoA N-acyltransferases (Nat)"/>
    <property type="match status" value="1"/>
</dbReference>
<name>A0A815ZA83_9BILA</name>
<dbReference type="EMBL" id="CAJOBI010002971">
    <property type="protein sequence ID" value="CAF3951385.1"/>
    <property type="molecule type" value="Genomic_DNA"/>
</dbReference>
<comment type="caution">
    <text evidence="1">The sequence shown here is derived from an EMBL/GenBank/DDBJ whole genome shotgun (WGS) entry which is preliminary data.</text>
</comment>
<evidence type="ECO:0000313" key="2">
    <source>
        <dbReference type="EMBL" id="CAF2071281.1"/>
    </source>
</evidence>
<dbReference type="Proteomes" id="UP000676336">
    <property type="component" value="Unassembled WGS sequence"/>
</dbReference>
<evidence type="ECO:0008006" key="6">
    <source>
        <dbReference type="Google" id="ProtNLM"/>
    </source>
</evidence>
<dbReference type="AlphaFoldDB" id="A0A815ZA83"/>
<reference evidence="1" key="1">
    <citation type="submission" date="2021-02" db="EMBL/GenBank/DDBJ databases">
        <authorList>
            <person name="Nowell W R."/>
        </authorList>
    </citation>
    <scope>NUCLEOTIDE SEQUENCE</scope>
</reference>
<accession>A0A815ZA83</accession>
<organism evidence="1 5">
    <name type="scientific">Rotaria magnacalcarata</name>
    <dbReference type="NCBI Taxonomy" id="392030"/>
    <lineage>
        <taxon>Eukaryota</taxon>
        <taxon>Metazoa</taxon>
        <taxon>Spiralia</taxon>
        <taxon>Gnathifera</taxon>
        <taxon>Rotifera</taxon>
        <taxon>Eurotatoria</taxon>
        <taxon>Bdelloidea</taxon>
        <taxon>Philodinida</taxon>
        <taxon>Philodinidae</taxon>
        <taxon>Rotaria</taxon>
    </lineage>
</organism>
<dbReference type="Proteomes" id="UP000663824">
    <property type="component" value="Unassembled WGS sequence"/>
</dbReference>
<evidence type="ECO:0000313" key="1">
    <source>
        <dbReference type="EMBL" id="CAF1581836.1"/>
    </source>
</evidence>
<proteinExistence type="predicted"/>
<protein>
    <recommendedName>
        <fullName evidence="6">N-acetyltransferase domain-containing protein</fullName>
    </recommendedName>
</protein>
<dbReference type="InterPro" id="IPR016181">
    <property type="entry name" value="Acyl_CoA_acyltransferase"/>
</dbReference>
<dbReference type="Gene3D" id="3.40.630.30">
    <property type="match status" value="1"/>
</dbReference>
<evidence type="ECO:0000313" key="5">
    <source>
        <dbReference type="Proteomes" id="UP000663855"/>
    </source>
</evidence>
<evidence type="ECO:0000313" key="3">
    <source>
        <dbReference type="EMBL" id="CAF3951385.1"/>
    </source>
</evidence>
<gene>
    <name evidence="4" type="ORF">BYL167_LOCUS23139</name>
    <name evidence="1" type="ORF">CJN711_LOCUS33060</name>
    <name evidence="2" type="ORF">MBJ925_LOCUS16766</name>
    <name evidence="3" type="ORF">SMN809_LOCUS9269</name>
</gene>
<dbReference type="EMBL" id="CAJNOV010015946">
    <property type="protein sequence ID" value="CAF1581836.1"/>
    <property type="molecule type" value="Genomic_DNA"/>
</dbReference>
<dbReference type="EMBL" id="CAJOBH010015632">
    <property type="protein sequence ID" value="CAF4188606.1"/>
    <property type="molecule type" value="Genomic_DNA"/>
</dbReference>
<sequence>MKHNEEYTYELINNESDARICARLIAEEFVQHNPIAAFDKISADEFFNERSWPIMMDLFEEKLSFLARHRISNEIVGSITAGDLFVHNQNHPYDEFGIPSTIPHHDLLEEQANQFIDWDFNQKLVPSLVLHISVGATRVQHSRKGVASRLRRLLCDYARDIKGFRYAFVQVTNPITKHIYTNKMGAQIVRTIDPTTWSWKKKNTQLFPYKDYKNGTIFNVLLELTKKENL</sequence>